<feature type="signal peptide" evidence="4">
    <location>
        <begin position="1"/>
        <end position="19"/>
    </location>
</feature>
<dbReference type="GeneID" id="109398616"/>
<dbReference type="SUPFAM" id="SSF51445">
    <property type="entry name" value="(Trans)glycosidases"/>
    <property type="match status" value="1"/>
</dbReference>
<dbReference type="SMART" id="SM00642">
    <property type="entry name" value="Aamy"/>
    <property type="match status" value="1"/>
</dbReference>
<keyword evidence="3 4" id="KW-0732">Signal</keyword>
<organism evidence="6 7">
    <name type="scientific">Aedes albopictus</name>
    <name type="common">Asian tiger mosquito</name>
    <name type="synonym">Stegomyia albopicta</name>
    <dbReference type="NCBI Taxonomy" id="7160"/>
    <lineage>
        <taxon>Eukaryota</taxon>
        <taxon>Metazoa</taxon>
        <taxon>Ecdysozoa</taxon>
        <taxon>Arthropoda</taxon>
        <taxon>Hexapoda</taxon>
        <taxon>Insecta</taxon>
        <taxon>Pterygota</taxon>
        <taxon>Neoptera</taxon>
        <taxon>Endopterygota</taxon>
        <taxon>Diptera</taxon>
        <taxon>Nematocera</taxon>
        <taxon>Culicoidea</taxon>
        <taxon>Culicidae</taxon>
        <taxon>Culicinae</taxon>
        <taxon>Aedini</taxon>
        <taxon>Aedes</taxon>
        <taxon>Stegomyia</taxon>
    </lineage>
</organism>
<dbReference type="PANTHER" id="PTHR10357">
    <property type="entry name" value="ALPHA-AMYLASE FAMILY MEMBER"/>
    <property type="match status" value="1"/>
</dbReference>
<evidence type="ECO:0000256" key="4">
    <source>
        <dbReference type="SAM" id="SignalP"/>
    </source>
</evidence>
<comment type="catalytic activity">
    <reaction evidence="1">
        <text>Hydrolysis of terminal, non-reducing (1-&gt;4)-linked alpha-D-glucose residues with release of alpha-D-glucose.</text>
        <dbReference type="EC" id="3.2.1.20"/>
    </reaction>
</comment>
<evidence type="ECO:0000256" key="1">
    <source>
        <dbReference type="ARBA" id="ARBA00001657"/>
    </source>
</evidence>
<dbReference type="InterPro" id="IPR045857">
    <property type="entry name" value="O16G_dom_2"/>
</dbReference>
<dbReference type="CDD" id="cd11328">
    <property type="entry name" value="AmyAc_maltase"/>
    <property type="match status" value="1"/>
</dbReference>
<dbReference type="Proteomes" id="UP000069940">
    <property type="component" value="Unassembled WGS sequence"/>
</dbReference>
<dbReference type="EnsemblMetazoa" id="AALFPA23_020137.R29654">
    <property type="protein sequence ID" value="AALFPA23_020137.P29654"/>
    <property type="gene ID" value="AALFPA23_020137"/>
</dbReference>
<evidence type="ECO:0000313" key="7">
    <source>
        <dbReference type="Proteomes" id="UP000069940"/>
    </source>
</evidence>
<evidence type="ECO:0000256" key="2">
    <source>
        <dbReference type="ARBA" id="ARBA00012741"/>
    </source>
</evidence>
<dbReference type="InterPro" id="IPR006047">
    <property type="entry name" value="GH13_cat_dom"/>
</dbReference>
<evidence type="ECO:0000259" key="5">
    <source>
        <dbReference type="SMART" id="SM00642"/>
    </source>
</evidence>
<name>A0ABM1ZN92_AEDAL</name>
<dbReference type="Gene3D" id="2.60.40.1180">
    <property type="entry name" value="Golgi alpha-mannosidase II"/>
    <property type="match status" value="1"/>
</dbReference>
<feature type="domain" description="Glycosyl hydrolase family 13 catalytic" evidence="5">
    <location>
        <begin position="38"/>
        <end position="452"/>
    </location>
</feature>
<evidence type="ECO:0000256" key="3">
    <source>
        <dbReference type="ARBA" id="ARBA00022729"/>
    </source>
</evidence>
<proteinExistence type="predicted"/>
<dbReference type="Gene3D" id="3.20.20.80">
    <property type="entry name" value="Glycosidases"/>
    <property type="match status" value="1"/>
</dbReference>
<dbReference type="EC" id="3.2.1.20" evidence="2"/>
<protein>
    <recommendedName>
        <fullName evidence="2">alpha-glucosidase</fullName>
        <ecNumber evidence="2">3.2.1.20</ecNumber>
    </recommendedName>
</protein>
<feature type="chain" id="PRO_5045664936" description="alpha-glucosidase" evidence="4">
    <location>
        <begin position="20"/>
        <end position="583"/>
    </location>
</feature>
<reference evidence="7" key="1">
    <citation type="journal article" date="2015" name="Proc. Natl. Acad. Sci. U.S.A.">
        <title>Genome sequence of the Asian Tiger mosquito, Aedes albopictus, reveals insights into its biology, genetics, and evolution.</title>
        <authorList>
            <person name="Chen X.G."/>
            <person name="Jiang X."/>
            <person name="Gu J."/>
            <person name="Xu M."/>
            <person name="Wu Y."/>
            <person name="Deng Y."/>
            <person name="Zhang C."/>
            <person name="Bonizzoni M."/>
            <person name="Dermauw W."/>
            <person name="Vontas J."/>
            <person name="Armbruster P."/>
            <person name="Huang X."/>
            <person name="Yang Y."/>
            <person name="Zhang H."/>
            <person name="He W."/>
            <person name="Peng H."/>
            <person name="Liu Y."/>
            <person name="Wu K."/>
            <person name="Chen J."/>
            <person name="Lirakis M."/>
            <person name="Topalis P."/>
            <person name="Van Leeuwen T."/>
            <person name="Hall A.B."/>
            <person name="Jiang X."/>
            <person name="Thorpe C."/>
            <person name="Mueller R.L."/>
            <person name="Sun C."/>
            <person name="Waterhouse R.M."/>
            <person name="Yan G."/>
            <person name="Tu Z.J."/>
            <person name="Fang X."/>
            <person name="James A.A."/>
        </authorList>
    </citation>
    <scope>NUCLEOTIDE SEQUENCE [LARGE SCALE GENOMIC DNA]</scope>
    <source>
        <strain evidence="7">Foshan</strain>
    </source>
</reference>
<reference evidence="6" key="2">
    <citation type="submission" date="2025-05" db="UniProtKB">
        <authorList>
            <consortium name="EnsemblMetazoa"/>
        </authorList>
    </citation>
    <scope>IDENTIFICATION</scope>
    <source>
        <strain evidence="6">Foshan</strain>
    </source>
</reference>
<dbReference type="Pfam" id="PF00128">
    <property type="entry name" value="Alpha-amylase"/>
    <property type="match status" value="1"/>
</dbReference>
<dbReference type="RefSeq" id="XP_019526544.3">
    <property type="nucleotide sequence ID" value="XM_019670999.3"/>
</dbReference>
<dbReference type="InterPro" id="IPR017853">
    <property type="entry name" value="GH"/>
</dbReference>
<evidence type="ECO:0000313" key="6">
    <source>
        <dbReference type="EnsemblMetazoa" id="AALFPA23_020137.P29654"/>
    </source>
</evidence>
<dbReference type="Gene3D" id="3.90.400.10">
    <property type="entry name" value="Oligo-1,6-glucosidase, Domain 2"/>
    <property type="match status" value="1"/>
</dbReference>
<accession>A0ABM1ZN92</accession>
<keyword evidence="7" id="KW-1185">Reference proteome</keyword>
<dbReference type="InterPro" id="IPR013780">
    <property type="entry name" value="Glyco_hydro_b"/>
</dbReference>
<sequence>MRLLIALLLVGLAVFGTASFDIREPDQKDWYQHATFYQIYPRSFKDSDGDGIGDLPGITSKMSYLADIGIDATWLSPPFKSPLRDFGYDVSDFYDIQPEYGTLENFDELVEEAHKNGIKLMLDFIPNHSSDEHEWFVKSAQKDETYKDFYVWHPGKQNIETGNLDPPNNWISVFGGPAWSYHEGRKEFYLHQFTDKQPDLNYRNPAVLAEMTDMLFFWLDRGVDGFRLDAINHMFEDPELRDEPPSGWGDAGSYDSLDHIYTKDVADVYNVVYGWRDLMDAYSKEHGRTIILMTEAYSSIEGTMLYYESADRTRKGAHMPFNFQLIYDFKEEQNSVGLKQSIDWWMNHMPARHTPSWVSGSHDHSRFASRVGENRVEQMMTLLHTLPGTSITYYGEEIGMLDYKEAQTYDGRDPNRTPMQWDATTSAGFSTNSTTWLKVHPRYASLNVDLQQKAEKSNYHHFHALTTLRRHKTMKNGDFLHRTIGSNVYALLRELRGEDSFLTVLNMGDKQYEADLGDFVNLPEKLTVEVAQSSSKLKAGDVVEISKVSLGPYDSVVLRASSATTIQLSIAAVMALIVKYLLV</sequence>
<dbReference type="PANTHER" id="PTHR10357:SF179">
    <property type="entry name" value="NEUTRAL AND BASIC AMINO ACID TRANSPORT PROTEIN RBAT"/>
    <property type="match status" value="1"/>
</dbReference>